<feature type="compositionally biased region" description="Polar residues" evidence="2">
    <location>
        <begin position="1"/>
        <end position="10"/>
    </location>
</feature>
<dbReference type="Pfam" id="PF03330">
    <property type="entry name" value="DPBB_1"/>
    <property type="match status" value="1"/>
</dbReference>
<dbReference type="OrthoDB" id="406505at2759"/>
<dbReference type="InterPro" id="IPR009009">
    <property type="entry name" value="RlpA-like_DPBB"/>
</dbReference>
<dbReference type="Proteomes" id="UP000620124">
    <property type="component" value="Unassembled WGS sequence"/>
</dbReference>
<dbReference type="PANTHER" id="PTHR31836:SF27">
    <property type="entry name" value="RLPA-LIKE PROTEIN DOUBLE-PSI BETA-BARREL DOMAIN-CONTAINING PROTEIN"/>
    <property type="match status" value="1"/>
</dbReference>
<accession>A0A8H6Z6P7</accession>
<sequence length="163" mass="17354">MMPSAGSVSATPVPLDSDNQDCPISTNDSNPFRTITHKGDMTWYSQGLGACGDTYNNSSMTAAVSKMMYDCWPGYTDTGNPNTNPICGPMISDSCGSIIPCHEPLTATVYHGENSIQVKIVDRCTHCQVNDIDLTPAAFSALAGNIGIGRTNVTWKFNKIGAP</sequence>
<feature type="domain" description="RlpA-like protein double-psi beta-barrel" evidence="3">
    <location>
        <begin position="38"/>
        <end position="153"/>
    </location>
</feature>
<dbReference type="Gene3D" id="2.40.40.10">
    <property type="entry name" value="RlpA-like domain"/>
    <property type="match status" value="1"/>
</dbReference>
<reference evidence="4" key="1">
    <citation type="submission" date="2020-05" db="EMBL/GenBank/DDBJ databases">
        <title>Mycena genomes resolve the evolution of fungal bioluminescence.</title>
        <authorList>
            <person name="Tsai I.J."/>
        </authorList>
    </citation>
    <scope>NUCLEOTIDE SEQUENCE</scope>
    <source>
        <strain evidence="4">CCC161011</strain>
    </source>
</reference>
<name>A0A8H6Z6P7_9AGAR</name>
<dbReference type="InterPro" id="IPR051477">
    <property type="entry name" value="Expansin_CellWall"/>
</dbReference>
<protein>
    <submittedName>
        <fullName evidence="4">DPBB-1 domain-containing protein</fullName>
    </submittedName>
</protein>
<proteinExistence type="predicted"/>
<dbReference type="InterPro" id="IPR036908">
    <property type="entry name" value="RlpA-like_sf"/>
</dbReference>
<dbReference type="EMBL" id="JACAZI010000001">
    <property type="protein sequence ID" value="KAF7371969.1"/>
    <property type="molecule type" value="Genomic_DNA"/>
</dbReference>
<dbReference type="AlphaFoldDB" id="A0A8H6Z6P7"/>
<dbReference type="SUPFAM" id="SSF50685">
    <property type="entry name" value="Barwin-like endoglucanases"/>
    <property type="match status" value="1"/>
</dbReference>
<keyword evidence="1" id="KW-0732">Signal</keyword>
<comment type="caution">
    <text evidence="4">The sequence shown here is derived from an EMBL/GenBank/DDBJ whole genome shotgun (WGS) entry which is preliminary data.</text>
</comment>
<evidence type="ECO:0000313" key="5">
    <source>
        <dbReference type="Proteomes" id="UP000620124"/>
    </source>
</evidence>
<evidence type="ECO:0000256" key="2">
    <source>
        <dbReference type="SAM" id="MobiDB-lite"/>
    </source>
</evidence>
<keyword evidence="5" id="KW-1185">Reference proteome</keyword>
<organism evidence="4 5">
    <name type="scientific">Mycena venus</name>
    <dbReference type="NCBI Taxonomy" id="2733690"/>
    <lineage>
        <taxon>Eukaryota</taxon>
        <taxon>Fungi</taxon>
        <taxon>Dikarya</taxon>
        <taxon>Basidiomycota</taxon>
        <taxon>Agaricomycotina</taxon>
        <taxon>Agaricomycetes</taxon>
        <taxon>Agaricomycetidae</taxon>
        <taxon>Agaricales</taxon>
        <taxon>Marasmiineae</taxon>
        <taxon>Mycenaceae</taxon>
        <taxon>Mycena</taxon>
    </lineage>
</organism>
<dbReference type="PANTHER" id="PTHR31836">
    <property type="match status" value="1"/>
</dbReference>
<feature type="region of interest" description="Disordered" evidence="2">
    <location>
        <begin position="1"/>
        <end position="30"/>
    </location>
</feature>
<evidence type="ECO:0000259" key="3">
    <source>
        <dbReference type="Pfam" id="PF03330"/>
    </source>
</evidence>
<evidence type="ECO:0000256" key="1">
    <source>
        <dbReference type="ARBA" id="ARBA00022729"/>
    </source>
</evidence>
<gene>
    <name evidence="4" type="ORF">MVEN_00054900</name>
</gene>
<feature type="compositionally biased region" description="Polar residues" evidence="2">
    <location>
        <begin position="20"/>
        <end position="30"/>
    </location>
</feature>
<evidence type="ECO:0000313" key="4">
    <source>
        <dbReference type="EMBL" id="KAF7371969.1"/>
    </source>
</evidence>
<dbReference type="CDD" id="cd22191">
    <property type="entry name" value="DPBB_RlpA_EXP_N-like"/>
    <property type="match status" value="1"/>
</dbReference>